<dbReference type="Gene3D" id="4.10.240.10">
    <property type="entry name" value="Zn(2)-C6 fungal-type DNA-binding domain"/>
    <property type="match status" value="1"/>
</dbReference>
<evidence type="ECO:0000259" key="15">
    <source>
        <dbReference type="PROSITE" id="PS50048"/>
    </source>
</evidence>
<dbReference type="SUPFAM" id="SSF57701">
    <property type="entry name" value="Zn2/Cys6 DNA-binding domain"/>
    <property type="match status" value="1"/>
</dbReference>
<keyword evidence="6" id="KW-0862">Zinc</keyword>
<evidence type="ECO:0000256" key="6">
    <source>
        <dbReference type="ARBA" id="ARBA00022833"/>
    </source>
</evidence>
<dbReference type="GO" id="GO:0005739">
    <property type="term" value="C:mitochondrion"/>
    <property type="evidence" value="ECO:0007669"/>
    <property type="project" value="UniProtKB-SubCell"/>
</dbReference>
<evidence type="ECO:0000256" key="12">
    <source>
        <dbReference type="ARBA" id="ARBA00037679"/>
    </source>
</evidence>
<comment type="function">
    <text evidence="12">Transcriptional inhibitor with a significantly increased number of target genes in response to oleate.</text>
</comment>
<dbReference type="RefSeq" id="XP_017989479.1">
    <property type="nucleotide sequence ID" value="XM_018134249.1"/>
</dbReference>
<keyword evidence="10" id="KW-0804">Transcription</keyword>
<reference evidence="16 17" key="1">
    <citation type="submission" date="2016-01" db="EMBL/GenBank/DDBJ databases">
        <title>Genome sequence of the yeast Holleya sinecauda.</title>
        <authorList>
            <person name="Dietrich F.S."/>
        </authorList>
    </citation>
    <scope>NUCLEOTIDE SEQUENCE [LARGE SCALE GENOMIC DNA]</scope>
    <source>
        <strain evidence="16 17">ATCC 58844</strain>
    </source>
</reference>
<comment type="subcellular location">
    <subcellularLocation>
        <location evidence="2">Cytoplasm</location>
    </subcellularLocation>
    <subcellularLocation>
        <location evidence="1">Mitochondrion</location>
    </subcellularLocation>
</comment>
<dbReference type="PROSITE" id="PS50048">
    <property type="entry name" value="ZN2_CY6_FUNGAL_2"/>
    <property type="match status" value="1"/>
</dbReference>
<evidence type="ECO:0000256" key="9">
    <source>
        <dbReference type="ARBA" id="ARBA00023128"/>
    </source>
</evidence>
<keyword evidence="17" id="KW-1185">Reference proteome</keyword>
<evidence type="ECO:0000313" key="16">
    <source>
        <dbReference type="EMBL" id="AMD22483.1"/>
    </source>
</evidence>
<dbReference type="InterPro" id="IPR036864">
    <property type="entry name" value="Zn2-C6_fun-type_DNA-bd_sf"/>
</dbReference>
<dbReference type="CDD" id="cd00067">
    <property type="entry name" value="GAL4"/>
    <property type="match status" value="1"/>
</dbReference>
<dbReference type="STRING" id="45286.A0A109V085"/>
<evidence type="ECO:0000256" key="11">
    <source>
        <dbReference type="ARBA" id="ARBA00023242"/>
    </source>
</evidence>
<dbReference type="SMART" id="SM00066">
    <property type="entry name" value="GAL4"/>
    <property type="match status" value="1"/>
</dbReference>
<evidence type="ECO:0000256" key="14">
    <source>
        <dbReference type="ARBA" id="ARBA00040584"/>
    </source>
</evidence>
<proteinExistence type="inferred from homology"/>
<protein>
    <recommendedName>
        <fullName evidence="14">Oleate activated transcription factor 3</fullName>
    </recommendedName>
</protein>
<keyword evidence="5" id="KW-0479">Metal-binding</keyword>
<dbReference type="PANTHER" id="PTHR31069:SF33">
    <property type="entry name" value="OLEATE ACTIVATED TRANSCRIPTION FACTOR 3"/>
    <property type="match status" value="1"/>
</dbReference>
<evidence type="ECO:0000256" key="2">
    <source>
        <dbReference type="ARBA" id="ARBA00004496"/>
    </source>
</evidence>
<dbReference type="InterPro" id="IPR001138">
    <property type="entry name" value="Zn2Cys6_DnaBD"/>
</dbReference>
<keyword evidence="8" id="KW-0238">DNA-binding</keyword>
<dbReference type="GeneID" id="28725836"/>
<evidence type="ECO:0000256" key="4">
    <source>
        <dbReference type="ARBA" id="ARBA00022491"/>
    </source>
</evidence>
<dbReference type="OrthoDB" id="2406834at2759"/>
<dbReference type="PANTHER" id="PTHR31069">
    <property type="entry name" value="OLEATE-ACTIVATED TRANSCRIPTION FACTOR 1-RELATED"/>
    <property type="match status" value="1"/>
</dbReference>
<evidence type="ECO:0000256" key="8">
    <source>
        <dbReference type="ARBA" id="ARBA00023125"/>
    </source>
</evidence>
<keyword evidence="9" id="KW-0496">Mitochondrion</keyword>
<keyword evidence="7" id="KW-0805">Transcription regulation</keyword>
<gene>
    <name evidence="16" type="ORF">AW171_hschr84526</name>
</gene>
<dbReference type="GO" id="GO:0000978">
    <property type="term" value="F:RNA polymerase II cis-regulatory region sequence-specific DNA binding"/>
    <property type="evidence" value="ECO:0007669"/>
    <property type="project" value="TreeGrafter"/>
</dbReference>
<dbReference type="PROSITE" id="PS00463">
    <property type="entry name" value="ZN2_CY6_FUNGAL_1"/>
    <property type="match status" value="1"/>
</dbReference>
<dbReference type="Proteomes" id="UP000243052">
    <property type="component" value="Chromosome viii"/>
</dbReference>
<evidence type="ECO:0000256" key="5">
    <source>
        <dbReference type="ARBA" id="ARBA00022723"/>
    </source>
</evidence>
<dbReference type="GO" id="GO:0045944">
    <property type="term" value="P:positive regulation of transcription by RNA polymerase II"/>
    <property type="evidence" value="ECO:0007669"/>
    <property type="project" value="TreeGrafter"/>
</dbReference>
<dbReference type="AlphaFoldDB" id="A0A109V085"/>
<dbReference type="EMBL" id="CP014248">
    <property type="protein sequence ID" value="AMD22483.1"/>
    <property type="molecule type" value="Genomic_DNA"/>
</dbReference>
<dbReference type="GO" id="GO:0000981">
    <property type="term" value="F:DNA-binding transcription factor activity, RNA polymerase II-specific"/>
    <property type="evidence" value="ECO:0007669"/>
    <property type="project" value="InterPro"/>
</dbReference>
<sequence length="802" mass="92817">MLQLKKRHRLTLVCSNCKRRKSRCDRGKPACGNCVRLGNKDTCEYFPSSVKMEDIGDFNPESTKQECVQQRKWEFVKTKNTTSVDLTTGKIIVHGKMSATYMASPLATNSVQHRDLYFELFNLFSDVAIKKTVKQIVGTGAGSQDGNSLPNSVKPLISFDGPNNDDKLSPPLFSKHKRIHKSLFDKFSQHRYELKKQFTISDIDNLVDSYLLDQVIYMQNVWPHFKKYVLPLVPIYDPDVLLNDIENFYSDYKMKGKLSVKNNDYITFATILLTIRLVQLSINFDKSTVTNFKYNKILKLNTEAYPTVVNCCILQSKLLRKCTLPQLQCLILVRFHNWCSPMDGDGEWLQHSNILQGTIYASCMEMGINWMCIRCPERFDFEKLRNGNEKLSAYSDAKGEGEGEINNEEMIKLYQSIWAVVLHWDRKLGMITGQEPIIGKSMKCGTVKAAGTWHVDMLATDNLKWKLVNTVNEMQDEFNLEEARLTIQDLRKKIESLSRNCSLDFEQELTIQLLELSVAHACYVGPLNDGVTFDYTEAFTELVERIIHLTKIFVNYFHSFPTVSHQYTRFYTNRIVEIAIYRVCNIMPSIILRMSNIPKALSMKPIVVKFYHNLCSLYFNELGYDYYQVFKRLFKTKVMYKIIDKSSEPLRMMLNYLIGEIALANDKQMLNIELMRLIYEEFEAIKCSDHDVTEIWGRIMPPANDEESIDIYQLFSEAVFDENQYNSYNLFTSFYDCTSNKITENTSIASTDSITNNPILCPIPSKKIDSRFNLLEGMLDPMDFVSWLDDIPLPSMEQTNHQ</sequence>
<name>A0A109V085_9SACH</name>
<feature type="domain" description="Zn(2)-C6 fungal-type" evidence="15">
    <location>
        <begin position="13"/>
        <end position="45"/>
    </location>
</feature>
<keyword evidence="3" id="KW-0963">Cytoplasm</keyword>
<dbReference type="GO" id="GO:0005634">
    <property type="term" value="C:nucleus"/>
    <property type="evidence" value="ECO:0007669"/>
    <property type="project" value="TreeGrafter"/>
</dbReference>
<evidence type="ECO:0000256" key="1">
    <source>
        <dbReference type="ARBA" id="ARBA00004173"/>
    </source>
</evidence>
<evidence type="ECO:0000256" key="7">
    <source>
        <dbReference type="ARBA" id="ARBA00023015"/>
    </source>
</evidence>
<organism evidence="16 17">
    <name type="scientific">Eremothecium sinecaudum</name>
    <dbReference type="NCBI Taxonomy" id="45286"/>
    <lineage>
        <taxon>Eukaryota</taxon>
        <taxon>Fungi</taxon>
        <taxon>Dikarya</taxon>
        <taxon>Ascomycota</taxon>
        <taxon>Saccharomycotina</taxon>
        <taxon>Saccharomycetes</taxon>
        <taxon>Saccharomycetales</taxon>
        <taxon>Saccharomycetaceae</taxon>
        <taxon>Eremothecium</taxon>
    </lineage>
</organism>
<dbReference type="GO" id="GO:0008270">
    <property type="term" value="F:zinc ion binding"/>
    <property type="evidence" value="ECO:0007669"/>
    <property type="project" value="InterPro"/>
</dbReference>
<keyword evidence="11" id="KW-0539">Nucleus</keyword>
<evidence type="ECO:0000256" key="13">
    <source>
        <dbReference type="ARBA" id="ARBA00038234"/>
    </source>
</evidence>
<evidence type="ECO:0000256" key="10">
    <source>
        <dbReference type="ARBA" id="ARBA00023163"/>
    </source>
</evidence>
<keyword evidence="4" id="KW-0678">Repressor</keyword>
<evidence type="ECO:0000256" key="3">
    <source>
        <dbReference type="ARBA" id="ARBA00022490"/>
    </source>
</evidence>
<dbReference type="InterPro" id="IPR050675">
    <property type="entry name" value="OAF3"/>
</dbReference>
<comment type="similarity">
    <text evidence="13">Belongs to the OAF3 family.</text>
</comment>
<evidence type="ECO:0000313" key="17">
    <source>
        <dbReference type="Proteomes" id="UP000243052"/>
    </source>
</evidence>
<dbReference type="Pfam" id="PF00172">
    <property type="entry name" value="Zn_clus"/>
    <property type="match status" value="1"/>
</dbReference>
<accession>A0A109V085</accession>